<proteinExistence type="inferred from homology"/>
<feature type="compositionally biased region" description="Basic and acidic residues" evidence="7">
    <location>
        <begin position="89"/>
        <end position="111"/>
    </location>
</feature>
<reference evidence="9 10" key="1">
    <citation type="journal article" date="2023" name="Commun. Biol.">
        <title>Genome analysis of Parmales, the sister group of diatoms, reveals the evolutionary specialization of diatoms from phago-mixotrophs to photoautotrophs.</title>
        <authorList>
            <person name="Ban H."/>
            <person name="Sato S."/>
            <person name="Yoshikawa S."/>
            <person name="Yamada K."/>
            <person name="Nakamura Y."/>
            <person name="Ichinomiya M."/>
            <person name="Sato N."/>
            <person name="Blanc-Mathieu R."/>
            <person name="Endo H."/>
            <person name="Kuwata A."/>
            <person name="Ogata H."/>
        </authorList>
    </citation>
    <scope>NUCLEOTIDE SEQUENCE [LARGE SCALE GENOMIC DNA]</scope>
</reference>
<feature type="non-terminal residue" evidence="9">
    <location>
        <position position="243"/>
    </location>
</feature>
<evidence type="ECO:0000313" key="9">
    <source>
        <dbReference type="EMBL" id="GMI32180.1"/>
    </source>
</evidence>
<dbReference type="EMBL" id="BRYB01006024">
    <property type="protein sequence ID" value="GMI32180.1"/>
    <property type="molecule type" value="Genomic_DNA"/>
</dbReference>
<evidence type="ECO:0000256" key="5">
    <source>
        <dbReference type="ARBA" id="ARBA00022553"/>
    </source>
</evidence>
<keyword evidence="10" id="KW-1185">Reference proteome</keyword>
<keyword evidence="5" id="KW-0597">Phosphoprotein</keyword>
<dbReference type="CDD" id="cd06467">
    <property type="entry name" value="p23_NUDC_like"/>
    <property type="match status" value="1"/>
</dbReference>
<comment type="subcellular location">
    <subcellularLocation>
        <location evidence="1">Cytoplasm</location>
    </subcellularLocation>
</comment>
<dbReference type="InterPro" id="IPR007052">
    <property type="entry name" value="CS_dom"/>
</dbReference>
<evidence type="ECO:0000256" key="7">
    <source>
        <dbReference type="SAM" id="MobiDB-lite"/>
    </source>
</evidence>
<evidence type="ECO:0000256" key="4">
    <source>
        <dbReference type="ARBA" id="ARBA00022490"/>
    </source>
</evidence>
<dbReference type="PANTHER" id="PTHR12356">
    <property type="entry name" value="NUCLEAR MOVEMENT PROTEIN NUDC"/>
    <property type="match status" value="1"/>
</dbReference>
<dbReference type="Gene3D" id="2.60.40.790">
    <property type="match status" value="1"/>
</dbReference>
<evidence type="ECO:0000259" key="8">
    <source>
        <dbReference type="PROSITE" id="PS51203"/>
    </source>
</evidence>
<feature type="region of interest" description="Disordered" evidence="7">
    <location>
        <begin position="70"/>
        <end position="187"/>
    </location>
</feature>
<dbReference type="PROSITE" id="PS51203">
    <property type="entry name" value="CS"/>
    <property type="match status" value="1"/>
</dbReference>
<feature type="domain" description="CS" evidence="8">
    <location>
        <begin position="183"/>
        <end position="243"/>
    </location>
</feature>
<dbReference type="InterPro" id="IPR008978">
    <property type="entry name" value="HSP20-like_chaperone"/>
</dbReference>
<gene>
    <name evidence="9" type="ORF">TeGR_g11615</name>
</gene>
<evidence type="ECO:0000256" key="6">
    <source>
        <dbReference type="ARBA" id="ARBA00030427"/>
    </source>
</evidence>
<feature type="compositionally biased region" description="Acidic residues" evidence="7">
    <location>
        <begin position="114"/>
        <end position="123"/>
    </location>
</feature>
<evidence type="ECO:0000313" key="10">
    <source>
        <dbReference type="Proteomes" id="UP001165060"/>
    </source>
</evidence>
<dbReference type="Proteomes" id="UP001165060">
    <property type="component" value="Unassembled WGS sequence"/>
</dbReference>
<dbReference type="PANTHER" id="PTHR12356:SF3">
    <property type="entry name" value="NUCLEAR MIGRATION PROTEIN NUDC"/>
    <property type="match status" value="1"/>
</dbReference>
<organism evidence="9 10">
    <name type="scientific">Tetraparma gracilis</name>
    <dbReference type="NCBI Taxonomy" id="2962635"/>
    <lineage>
        <taxon>Eukaryota</taxon>
        <taxon>Sar</taxon>
        <taxon>Stramenopiles</taxon>
        <taxon>Ochrophyta</taxon>
        <taxon>Bolidophyceae</taxon>
        <taxon>Parmales</taxon>
        <taxon>Triparmaceae</taxon>
        <taxon>Tetraparma</taxon>
    </lineage>
</organism>
<name>A0ABQ6MS86_9STRA</name>
<protein>
    <recommendedName>
        <fullName evidence="3">Nuclear migration protein nudC</fullName>
    </recommendedName>
    <alternativeName>
        <fullName evidence="6">Nuclear distribution protein C homolog</fullName>
    </alternativeName>
</protein>
<feature type="compositionally biased region" description="Basic and acidic residues" evidence="7">
    <location>
        <begin position="71"/>
        <end position="81"/>
    </location>
</feature>
<comment type="similarity">
    <text evidence="2">Belongs to the nudC family.</text>
</comment>
<evidence type="ECO:0000256" key="3">
    <source>
        <dbReference type="ARBA" id="ARBA00017641"/>
    </source>
</evidence>
<evidence type="ECO:0000256" key="1">
    <source>
        <dbReference type="ARBA" id="ARBA00004496"/>
    </source>
</evidence>
<feature type="compositionally biased region" description="Acidic residues" evidence="7">
    <location>
        <begin position="164"/>
        <end position="173"/>
    </location>
</feature>
<dbReference type="Pfam" id="PF04969">
    <property type="entry name" value="CS"/>
    <property type="match status" value="1"/>
</dbReference>
<feature type="compositionally biased region" description="Basic and acidic residues" evidence="7">
    <location>
        <begin position="154"/>
        <end position="163"/>
    </location>
</feature>
<dbReference type="SUPFAM" id="SSF49764">
    <property type="entry name" value="HSP20-like chaperones"/>
    <property type="match status" value="1"/>
</dbReference>
<dbReference type="InterPro" id="IPR037898">
    <property type="entry name" value="NudC_fam"/>
</dbReference>
<comment type="caution">
    <text evidence="9">The sequence shown here is derived from an EMBL/GenBank/DDBJ whole genome shotgun (WGS) entry which is preliminary data.</text>
</comment>
<sequence>MSSPDERFDGMFMQLAQQVRGIDPLLEHVFSFMRRKTDFFAGPPGSTGDEATAKAVAKVLECVNKQAAIAARERGEKEAKELKRKQERARKDALKQKKQVEEEAKKRKAAGEEGVVEMGDDGFDVSAAEPAGPPAPAPAAAPAPPKPPAPPAAEQEKGEAEQEKGEDDEEDDGTPPPAGNGGTVAGKYVWTQTLQELNVAVAVPAGTKGRDLDVVIGKSKIRVGMRGEPPVFEGKLCKSVVVD</sequence>
<accession>A0ABQ6MS86</accession>
<dbReference type="Pfam" id="PF14050">
    <property type="entry name" value="Nudc_N"/>
    <property type="match status" value="1"/>
</dbReference>
<evidence type="ECO:0000256" key="2">
    <source>
        <dbReference type="ARBA" id="ARBA00010513"/>
    </source>
</evidence>
<keyword evidence="4" id="KW-0963">Cytoplasm</keyword>
<dbReference type="InterPro" id="IPR025934">
    <property type="entry name" value="NudC_N_dom"/>
</dbReference>
<feature type="compositionally biased region" description="Pro residues" evidence="7">
    <location>
        <begin position="131"/>
        <end position="151"/>
    </location>
</feature>